<accession>I4YRI7</accession>
<name>I4YRI7_9HYPH</name>
<evidence type="ECO:0000313" key="1">
    <source>
        <dbReference type="EMBL" id="EIM26579.1"/>
    </source>
</evidence>
<reference evidence="1 2" key="1">
    <citation type="submission" date="2012-02" db="EMBL/GenBank/DDBJ databases">
        <title>Improved High-Quality Draft sequence of Microvirga sp. WSM3557.</title>
        <authorList>
            <consortium name="US DOE Joint Genome Institute"/>
            <person name="Lucas S."/>
            <person name="Han J."/>
            <person name="Lapidus A."/>
            <person name="Cheng J.-F."/>
            <person name="Goodwin L."/>
            <person name="Pitluck S."/>
            <person name="Peters L."/>
            <person name="Zhang X."/>
            <person name="Detter J.C."/>
            <person name="Han C."/>
            <person name="Tapia R."/>
            <person name="Land M."/>
            <person name="Hauser L."/>
            <person name="Kyrpides N."/>
            <person name="Ivanova N."/>
            <person name="Pagani I."/>
            <person name="Brau L."/>
            <person name="Yates R."/>
            <person name="O'Hara G."/>
            <person name="Rui T."/>
            <person name="Howieson J."/>
            <person name="Reeve W."/>
            <person name="Woyke T."/>
        </authorList>
    </citation>
    <scope>NUCLEOTIDE SEQUENCE [LARGE SCALE GENOMIC DNA]</scope>
    <source>
        <strain evidence="1 2">WSM3557</strain>
    </source>
</reference>
<dbReference type="PATRIC" id="fig|864069.3.peg.3395"/>
<keyword evidence="2" id="KW-1185">Reference proteome</keyword>
<evidence type="ECO:0000313" key="2">
    <source>
        <dbReference type="Proteomes" id="UP000003947"/>
    </source>
</evidence>
<organism evidence="1 2">
    <name type="scientific">Microvirga lotononidis</name>
    <dbReference type="NCBI Taxonomy" id="864069"/>
    <lineage>
        <taxon>Bacteria</taxon>
        <taxon>Pseudomonadati</taxon>
        <taxon>Pseudomonadota</taxon>
        <taxon>Alphaproteobacteria</taxon>
        <taxon>Hyphomicrobiales</taxon>
        <taxon>Methylobacteriaceae</taxon>
        <taxon>Microvirga</taxon>
    </lineage>
</organism>
<dbReference type="EMBL" id="JH660645">
    <property type="protein sequence ID" value="EIM26579.1"/>
    <property type="molecule type" value="Genomic_DNA"/>
</dbReference>
<dbReference type="Proteomes" id="UP000003947">
    <property type="component" value="Unassembled WGS sequence"/>
</dbReference>
<proteinExistence type="predicted"/>
<evidence type="ECO:0008006" key="3">
    <source>
        <dbReference type="Google" id="ProtNLM"/>
    </source>
</evidence>
<sequence>MTFADQSPSLTKAIFQRIHASVEPPEAQNKALECFAIYWLIIDGTTAGDTVTTGTLRRQTRLTSTALIALAKRLETLGLITRAQVTAIHGKGRAWAYHPVLPPDFALLALGGEQDRIVSPAR</sequence>
<dbReference type="HOGENOM" id="CLU_1935619_0_0_5"/>
<dbReference type="AlphaFoldDB" id="I4YRI7"/>
<gene>
    <name evidence="1" type="ORF">MicloDRAFT_00031280</name>
</gene>
<protein>
    <recommendedName>
        <fullName evidence="3">Transcriptional regulator</fullName>
    </recommendedName>
</protein>